<evidence type="ECO:0000256" key="12">
    <source>
        <dbReference type="ARBA" id="ARBA00023136"/>
    </source>
</evidence>
<feature type="domain" description="Histidine kinase" evidence="14">
    <location>
        <begin position="1124"/>
        <end position="1338"/>
    </location>
</feature>
<dbReference type="EC" id="2.7.13.3" evidence="3"/>
<evidence type="ECO:0000256" key="3">
    <source>
        <dbReference type="ARBA" id="ARBA00012438"/>
    </source>
</evidence>
<feature type="transmembrane region" description="Helical" evidence="13">
    <location>
        <begin position="12"/>
        <end position="41"/>
    </location>
</feature>
<evidence type="ECO:0000256" key="5">
    <source>
        <dbReference type="ARBA" id="ARBA00022679"/>
    </source>
</evidence>
<keyword evidence="6 13" id="KW-0812">Transmembrane</keyword>
<accession>A0A381NCJ3</accession>
<dbReference type="Pfam" id="PF02518">
    <property type="entry name" value="HATPase_c"/>
    <property type="match status" value="1"/>
</dbReference>
<comment type="subcellular location">
    <subcellularLocation>
        <location evidence="2">Membrane</location>
        <topology evidence="2">Multi-pass membrane protein</topology>
    </subcellularLocation>
</comment>
<feature type="transmembrane region" description="Helical" evidence="13">
    <location>
        <begin position="488"/>
        <end position="508"/>
    </location>
</feature>
<dbReference type="GO" id="GO:0007234">
    <property type="term" value="P:osmosensory signaling via phosphorelay pathway"/>
    <property type="evidence" value="ECO:0007669"/>
    <property type="project" value="TreeGrafter"/>
</dbReference>
<feature type="transmembrane region" description="Helical" evidence="13">
    <location>
        <begin position="340"/>
        <end position="359"/>
    </location>
</feature>
<dbReference type="GO" id="GO:0005524">
    <property type="term" value="F:ATP binding"/>
    <property type="evidence" value="ECO:0007669"/>
    <property type="project" value="UniProtKB-KW"/>
</dbReference>
<evidence type="ECO:0000256" key="4">
    <source>
        <dbReference type="ARBA" id="ARBA00022553"/>
    </source>
</evidence>
<dbReference type="CDD" id="cd00075">
    <property type="entry name" value="HATPase"/>
    <property type="match status" value="1"/>
</dbReference>
<feature type="transmembrane region" description="Helical" evidence="13">
    <location>
        <begin position="924"/>
        <end position="944"/>
    </location>
</feature>
<dbReference type="SMART" id="SM00387">
    <property type="entry name" value="HATPase_c"/>
    <property type="match status" value="1"/>
</dbReference>
<dbReference type="InterPro" id="IPR000014">
    <property type="entry name" value="PAS"/>
</dbReference>
<organism evidence="17">
    <name type="scientific">marine metagenome</name>
    <dbReference type="NCBI Taxonomy" id="408172"/>
    <lineage>
        <taxon>unclassified sequences</taxon>
        <taxon>metagenomes</taxon>
        <taxon>ecological metagenomes</taxon>
    </lineage>
</organism>
<proteinExistence type="predicted"/>
<evidence type="ECO:0000256" key="7">
    <source>
        <dbReference type="ARBA" id="ARBA00022741"/>
    </source>
</evidence>
<dbReference type="Gene3D" id="1.10.287.130">
    <property type="match status" value="1"/>
</dbReference>
<feature type="transmembrane region" description="Helical" evidence="13">
    <location>
        <begin position="433"/>
        <end position="455"/>
    </location>
</feature>
<dbReference type="CDD" id="cd00082">
    <property type="entry name" value="HisKA"/>
    <property type="match status" value="1"/>
</dbReference>
<feature type="domain" description="PAS" evidence="15">
    <location>
        <begin position="1002"/>
        <end position="1038"/>
    </location>
</feature>
<dbReference type="InterPro" id="IPR035965">
    <property type="entry name" value="PAS-like_dom_sf"/>
</dbReference>
<dbReference type="InterPro" id="IPR036890">
    <property type="entry name" value="HATPase_C_sf"/>
</dbReference>
<dbReference type="SUPFAM" id="SSF55874">
    <property type="entry name" value="ATPase domain of HSP90 chaperone/DNA topoisomerase II/histidine kinase"/>
    <property type="match status" value="1"/>
</dbReference>
<evidence type="ECO:0000256" key="13">
    <source>
        <dbReference type="SAM" id="Phobius"/>
    </source>
</evidence>
<keyword evidence="11" id="KW-0902">Two-component regulatory system</keyword>
<dbReference type="SMART" id="SM00388">
    <property type="entry name" value="HisKA"/>
    <property type="match status" value="1"/>
</dbReference>
<dbReference type="PRINTS" id="PR00344">
    <property type="entry name" value="BCTRLSENSOR"/>
</dbReference>
<dbReference type="GO" id="GO:0000156">
    <property type="term" value="F:phosphorelay response regulator activity"/>
    <property type="evidence" value="ECO:0007669"/>
    <property type="project" value="TreeGrafter"/>
</dbReference>
<dbReference type="SUPFAM" id="SSF158472">
    <property type="entry name" value="HAMP domain-like"/>
    <property type="match status" value="1"/>
</dbReference>
<dbReference type="InterPro" id="IPR004358">
    <property type="entry name" value="Sig_transdc_His_kin-like_C"/>
</dbReference>
<dbReference type="GO" id="GO:0000155">
    <property type="term" value="F:phosphorelay sensor kinase activity"/>
    <property type="evidence" value="ECO:0007669"/>
    <property type="project" value="InterPro"/>
</dbReference>
<dbReference type="InterPro" id="IPR003660">
    <property type="entry name" value="HAMP_dom"/>
</dbReference>
<evidence type="ECO:0000259" key="16">
    <source>
        <dbReference type="PROSITE" id="PS50885"/>
    </source>
</evidence>
<feature type="transmembrane region" description="Helical" evidence="13">
    <location>
        <begin position="461"/>
        <end position="481"/>
    </location>
</feature>
<evidence type="ECO:0000256" key="6">
    <source>
        <dbReference type="ARBA" id="ARBA00022692"/>
    </source>
</evidence>
<dbReference type="InterPro" id="IPR050351">
    <property type="entry name" value="BphY/WalK/GraS-like"/>
</dbReference>
<keyword evidence="4" id="KW-0597">Phosphoprotein</keyword>
<keyword evidence="8" id="KW-0418">Kinase</keyword>
<dbReference type="SUPFAM" id="SSF47384">
    <property type="entry name" value="Homodimeric domain of signal transducing histidine kinase"/>
    <property type="match status" value="1"/>
</dbReference>
<dbReference type="Gene3D" id="6.10.340.10">
    <property type="match status" value="1"/>
</dbReference>
<feature type="transmembrane region" description="Helical" evidence="13">
    <location>
        <begin position="48"/>
        <end position="68"/>
    </location>
</feature>
<dbReference type="Gene3D" id="3.30.450.20">
    <property type="entry name" value="PAS domain"/>
    <property type="match status" value="1"/>
</dbReference>
<feature type="transmembrane region" description="Helical" evidence="13">
    <location>
        <begin position="366"/>
        <end position="386"/>
    </location>
</feature>
<dbReference type="InterPro" id="IPR036097">
    <property type="entry name" value="HisK_dim/P_sf"/>
</dbReference>
<dbReference type="GO" id="GO:0030295">
    <property type="term" value="F:protein kinase activator activity"/>
    <property type="evidence" value="ECO:0007669"/>
    <property type="project" value="TreeGrafter"/>
</dbReference>
<evidence type="ECO:0000256" key="11">
    <source>
        <dbReference type="ARBA" id="ARBA00023012"/>
    </source>
</evidence>
<dbReference type="PANTHER" id="PTHR42878">
    <property type="entry name" value="TWO-COMPONENT HISTIDINE KINASE"/>
    <property type="match status" value="1"/>
</dbReference>
<dbReference type="InterPro" id="IPR005467">
    <property type="entry name" value="His_kinase_dom"/>
</dbReference>
<dbReference type="PANTHER" id="PTHR42878:SF7">
    <property type="entry name" value="SENSOR HISTIDINE KINASE GLRK"/>
    <property type="match status" value="1"/>
</dbReference>
<dbReference type="CDD" id="cd06225">
    <property type="entry name" value="HAMP"/>
    <property type="match status" value="1"/>
</dbReference>
<feature type="transmembrane region" description="Helical" evidence="13">
    <location>
        <begin position="300"/>
        <end position="320"/>
    </location>
</feature>
<dbReference type="PROSITE" id="PS50112">
    <property type="entry name" value="PAS"/>
    <property type="match status" value="1"/>
</dbReference>
<evidence type="ECO:0000259" key="15">
    <source>
        <dbReference type="PROSITE" id="PS50112"/>
    </source>
</evidence>
<keyword evidence="9" id="KW-0067">ATP-binding</keyword>
<feature type="transmembrane region" description="Helical" evidence="13">
    <location>
        <begin position="768"/>
        <end position="788"/>
    </location>
</feature>
<dbReference type="EMBL" id="UINC01000222">
    <property type="protein sequence ID" value="SUZ51478.1"/>
    <property type="molecule type" value="Genomic_DNA"/>
</dbReference>
<dbReference type="Gene3D" id="3.30.565.10">
    <property type="entry name" value="Histidine kinase-like ATPase, C-terminal domain"/>
    <property type="match status" value="1"/>
</dbReference>
<feature type="domain" description="HAMP" evidence="16">
    <location>
        <begin position="945"/>
        <end position="997"/>
    </location>
</feature>
<keyword evidence="5" id="KW-0808">Transferase</keyword>
<evidence type="ECO:0000259" key="14">
    <source>
        <dbReference type="PROSITE" id="PS50109"/>
    </source>
</evidence>
<dbReference type="SUPFAM" id="SSF55785">
    <property type="entry name" value="PYP-like sensor domain (PAS domain)"/>
    <property type="match status" value="1"/>
</dbReference>
<dbReference type="InterPro" id="IPR003661">
    <property type="entry name" value="HisK_dim/P_dom"/>
</dbReference>
<dbReference type="PROSITE" id="PS50885">
    <property type="entry name" value="HAMP"/>
    <property type="match status" value="1"/>
</dbReference>
<protein>
    <recommendedName>
        <fullName evidence="3">histidine kinase</fullName>
        <ecNumber evidence="3">2.7.13.3</ecNumber>
    </recommendedName>
</protein>
<evidence type="ECO:0000256" key="2">
    <source>
        <dbReference type="ARBA" id="ARBA00004141"/>
    </source>
</evidence>
<keyword evidence="7" id="KW-0547">Nucleotide-binding</keyword>
<feature type="transmembrane region" description="Helical" evidence="13">
    <location>
        <begin position="402"/>
        <end position="421"/>
    </location>
</feature>
<evidence type="ECO:0000313" key="17">
    <source>
        <dbReference type="EMBL" id="SUZ51478.1"/>
    </source>
</evidence>
<gene>
    <name evidence="17" type="ORF">METZ01_LOCUS4332</name>
</gene>
<evidence type="ECO:0000256" key="10">
    <source>
        <dbReference type="ARBA" id="ARBA00022989"/>
    </source>
</evidence>
<name>A0A381NCJ3_9ZZZZ</name>
<comment type="catalytic activity">
    <reaction evidence="1">
        <text>ATP + protein L-histidine = ADP + protein N-phospho-L-histidine.</text>
        <dbReference type="EC" id="2.7.13.3"/>
    </reaction>
</comment>
<evidence type="ECO:0000256" key="1">
    <source>
        <dbReference type="ARBA" id="ARBA00000085"/>
    </source>
</evidence>
<dbReference type="SMART" id="SM00304">
    <property type="entry name" value="HAMP"/>
    <property type="match status" value="1"/>
</dbReference>
<dbReference type="PROSITE" id="PS50109">
    <property type="entry name" value="HIS_KIN"/>
    <property type="match status" value="1"/>
</dbReference>
<keyword evidence="12 13" id="KW-0472">Membrane</keyword>
<dbReference type="GO" id="GO:0016020">
    <property type="term" value="C:membrane"/>
    <property type="evidence" value="ECO:0007669"/>
    <property type="project" value="UniProtKB-SubCell"/>
</dbReference>
<keyword evidence="10 13" id="KW-1133">Transmembrane helix</keyword>
<dbReference type="Pfam" id="PF13188">
    <property type="entry name" value="PAS_8"/>
    <property type="match status" value="1"/>
</dbReference>
<feature type="transmembrane region" description="Helical" evidence="13">
    <location>
        <begin position="272"/>
        <end position="293"/>
    </location>
</feature>
<dbReference type="Pfam" id="PF00672">
    <property type="entry name" value="HAMP"/>
    <property type="match status" value="1"/>
</dbReference>
<reference evidence="17" key="1">
    <citation type="submission" date="2018-05" db="EMBL/GenBank/DDBJ databases">
        <authorList>
            <person name="Lanie J.A."/>
            <person name="Ng W.-L."/>
            <person name="Kazmierczak K.M."/>
            <person name="Andrzejewski T.M."/>
            <person name="Davidsen T.M."/>
            <person name="Wayne K.J."/>
            <person name="Tettelin H."/>
            <person name="Glass J.I."/>
            <person name="Rusch D."/>
            <person name="Podicherti R."/>
            <person name="Tsui H.-C.T."/>
            <person name="Winkler M.E."/>
        </authorList>
    </citation>
    <scope>NUCLEOTIDE SEQUENCE</scope>
</reference>
<evidence type="ECO:0000256" key="9">
    <source>
        <dbReference type="ARBA" id="ARBA00022840"/>
    </source>
</evidence>
<sequence length="1346" mass="144827">MPQTLGWVGPWIALVSLSFWVGSPNSASLVVAALGMIAGVLGGLRERGVTWVSGSIILVIGILAGVLADHEVSDLSANWNALWAERETEVSEQLRDELQARLSSSEAAADQLVRGETEFDRLENVLTIQDIRAQHGVSALALYDSNGKLRIWDGMHRGKVPEEVQAGQDRYAYVDLPLFGYLYVTALAPDGGVAVAAQLMRTDLPLEIGARLGDFGSEFLDLTGENIRINPGDTPNSERLSPLVLPDGERLLEVLVERPDAADRAEQVLARWQWLVSSGLLIAWLLLAVGGALNRSTGVVAAGGLLFLLALLPLQEIAGLEKIFDWTLFALPLWPGALKISLGRLVLLTIAGLTGFAVLPRPKIAMPVWAAALSTALLFPLVIIWVRSGLQPLSLGSDRLEWIVYETVLAAMLGLTVAAILRLTRLGRSTHKVWTLISVASAVLLGSIGGALVLSGAHLPLSWIALWAIPTATAAVGMTAWSEWQRPLANWLLAIVIATTAAAPTAWLDRVDAKIKTGGLQLIEASALEDSDLELGLVRLASLADSLAGSGRGDVDVLYQAWRVSGLAEELFALRLTMWDEAGENRQELRIGIDGDPQDELAEILREAQKAGEFRLLRPHRDDARYVMAVPLSNGQVLTAIAPPLPPEGARSPLGSLVRGGQPSRRDPITLIPILSGDPLGSDSLNWKRTSSGWQGEMELEFSNASYHAHVPISLPGPLLASARGSLLLVLNLLLFSAFWVLGRGLLRDAVPPGTKISGLTISFRARVTLALFGFFALANTLFGTLAYRSLTQASTASARVVAERVVEDAAGWYLSLDPGSGSRMERLATQVGAELLEYRDGELRGGGGVAELVELGLYEGWMPFTQHYLLDGREGVREFTETSLGRLTYVTAYRRLPDGDILGAQVPLSAGDTAIQRMDLIELLGFVMLLGAALSLILAWMAGRALTSPIRALQVASEGVGSGNLDLRLPNERKDEFGAVFRAFNRMVNGVRRAQHQLVRTSRRTQAIMEEAAVGMVALDQDGGVTLVNPRAEHLFGSRVIVGQPLPGKGPFAEALSIWLNNLFQGSETEANTEIQVGESRVRVRARRLGTTGGGRGVVVAMDDMTDELQTERVLAWGEMARQVAHEVKNPLTPIKLSIQHIRRAREDRRTDFDDILVKNVDAILAEIERLAGIAQSFSKYGAPGGEGEVPVGQVHLHEIVDDVMALYGGGSSATALFEQEIALGLPPVRARTSELKEVLINLLENARVAVTKGGIVRILGNQINGRVVLAVVDDGAGIPEELLPRIFEPQFSTRSTGAGLGLPIVKRIVESWGGTVEVDSAPGQGTTVSVFLSLWTEPLDTEVG</sequence>
<evidence type="ECO:0000256" key="8">
    <source>
        <dbReference type="ARBA" id="ARBA00022777"/>
    </source>
</evidence>
<dbReference type="InterPro" id="IPR003594">
    <property type="entry name" value="HATPase_dom"/>
</dbReference>